<keyword evidence="5" id="KW-0418">Kinase</keyword>
<reference evidence="10" key="2">
    <citation type="journal article" date="2012" name="G3 (Bethesda)">
        <title>Pichia sorbitophila, an interspecies yeast hybrid reveals early steps of genome resolution following polyploidization.</title>
        <authorList>
            <person name="Leh Louis V."/>
            <person name="Despons L."/>
            <person name="Friedrich A."/>
            <person name="Martin T."/>
            <person name="Durrens P."/>
            <person name="Casaregola S."/>
            <person name="Neuveglise C."/>
            <person name="Fairhead C."/>
            <person name="Marck C."/>
            <person name="Cruz J.A."/>
            <person name="Straub M.L."/>
            <person name="Kugler V."/>
            <person name="Sacerdot C."/>
            <person name="Uzunov Z."/>
            <person name="Thierry A."/>
            <person name="Weiss S."/>
            <person name="Bleykasten C."/>
            <person name="De Montigny J."/>
            <person name="Jacques N."/>
            <person name="Jung P."/>
            <person name="Lemaire M."/>
            <person name="Mallet S."/>
            <person name="Morel G."/>
            <person name="Richard G.F."/>
            <person name="Sarkar A."/>
            <person name="Savel G."/>
            <person name="Schacherer J."/>
            <person name="Seret M.L."/>
            <person name="Talla E."/>
            <person name="Samson G."/>
            <person name="Jubin C."/>
            <person name="Poulain J."/>
            <person name="Vacherie B."/>
            <person name="Barbe V."/>
            <person name="Pelletier E."/>
            <person name="Sherman D.J."/>
            <person name="Westhof E."/>
            <person name="Weissenbach J."/>
            <person name="Baret P.V."/>
            <person name="Wincker P."/>
            <person name="Gaillardin C."/>
            <person name="Dujon B."/>
            <person name="Souciet J.L."/>
        </authorList>
    </citation>
    <scope>NUCLEOTIDE SEQUENCE [LARGE SCALE GENOMIC DNA]</scope>
    <source>
        <strain evidence="10">ATCC MYA-4447 / BCRC 22081 / CBS 7064 / NBRC 10061 / NRRL Y-12695</strain>
    </source>
</reference>
<dbReference type="InterPro" id="IPR004625">
    <property type="entry name" value="PyrdxlKinase"/>
</dbReference>
<evidence type="ECO:0000259" key="7">
    <source>
        <dbReference type="Pfam" id="PF08543"/>
    </source>
</evidence>
<dbReference type="eggNOG" id="KOG2599">
    <property type="taxonomic scope" value="Eukaryota"/>
</dbReference>
<feature type="domain" description="Pyridoxamine kinase/Phosphomethylpyrimidine kinase" evidence="7">
    <location>
        <begin position="53"/>
        <end position="229"/>
    </location>
</feature>
<dbReference type="PANTHER" id="PTHR10534:SF2">
    <property type="entry name" value="PYRIDOXAL KINASE"/>
    <property type="match status" value="1"/>
</dbReference>
<dbReference type="Proteomes" id="UP000005222">
    <property type="component" value="Chromosome K"/>
</dbReference>
<dbReference type="GO" id="GO:0009443">
    <property type="term" value="P:pyridoxal 5'-phosphate salvage"/>
    <property type="evidence" value="ECO:0007669"/>
    <property type="project" value="InterPro"/>
</dbReference>
<keyword evidence="4" id="KW-0547">Nucleotide-binding</keyword>
<organism evidence="9 10">
    <name type="scientific">Pichia sorbitophila (strain ATCC MYA-4447 / BCRC 22081 / CBS 7064 / NBRC 10061 / NRRL Y-12695)</name>
    <name type="common">Hybrid yeast</name>
    <dbReference type="NCBI Taxonomy" id="559304"/>
    <lineage>
        <taxon>Eukaryota</taxon>
        <taxon>Fungi</taxon>
        <taxon>Dikarya</taxon>
        <taxon>Ascomycota</taxon>
        <taxon>Saccharomycotina</taxon>
        <taxon>Pichiomycetes</taxon>
        <taxon>Debaryomycetaceae</taxon>
        <taxon>Millerozyma</taxon>
    </lineage>
</organism>
<evidence type="ECO:0000313" key="10">
    <source>
        <dbReference type="Proteomes" id="UP000005222"/>
    </source>
</evidence>
<dbReference type="GO" id="GO:0005829">
    <property type="term" value="C:cytosol"/>
    <property type="evidence" value="ECO:0007669"/>
    <property type="project" value="TreeGrafter"/>
</dbReference>
<reference evidence="9" key="1">
    <citation type="submission" date="2011-10" db="EMBL/GenBank/DDBJ databases">
        <authorList>
            <person name="Genoscope - CEA"/>
        </authorList>
    </citation>
    <scope>NUCLEOTIDE SEQUENCE</scope>
</reference>
<keyword evidence="3" id="KW-0808">Transferase</keyword>
<evidence type="ECO:0000256" key="3">
    <source>
        <dbReference type="ARBA" id="ARBA00022679"/>
    </source>
</evidence>
<dbReference type="SUPFAM" id="SSF53613">
    <property type="entry name" value="Ribokinase-like"/>
    <property type="match status" value="1"/>
</dbReference>
<name>G8Y838_PICSO</name>
<dbReference type="NCBIfam" id="TIGR00687">
    <property type="entry name" value="pyridox_kin"/>
    <property type="match status" value="1"/>
</dbReference>
<sequence>MKSVLSVQSHVTHGYVGGKAAIFPLQCRGWEVDNIDTVQFSNHTGYGSFKGRSTTSEVVESVFQGLNDIDVKYDAVITGYIPSAPLIELICGNIKRLKEKKPDMIYLLDPVMGDHGCMYVNESCISMYKKILHEHFIDIITPNQYELELLTNSTVRTKQDLIRSVGYLHETFRIRHVVVTSLENFEFNNKKNVLYCAVSDSKSGKRALFEVPVIKSYFTGVGDLFSALLLDRLYDLTRNGEDGNAEFQLWHAIIQVLNIMSKTLHLTRSIGIENYKQNQASNGKQVHDIESHINDKSMKFFELKVVQAKPFFSYDGMDDFSPIHY</sequence>
<proteinExistence type="inferred from homology"/>
<evidence type="ECO:0000313" key="9">
    <source>
        <dbReference type="EMBL" id="CCE84768.1"/>
    </source>
</evidence>
<evidence type="ECO:0000256" key="5">
    <source>
        <dbReference type="ARBA" id="ARBA00022777"/>
    </source>
</evidence>
<dbReference type="AlphaFoldDB" id="G8Y838"/>
<gene>
    <name evidence="9" type="primary">Piso0_004323</name>
    <name evidence="8" type="ORF">GNLVRS01_PISO0K14354g</name>
    <name evidence="9" type="ORF">GNLVRS01_PISO0L14355g</name>
</gene>
<dbReference type="InterPro" id="IPR013749">
    <property type="entry name" value="PM/HMP-P_kinase-1"/>
</dbReference>
<keyword evidence="6" id="KW-0067">ATP-binding</keyword>
<evidence type="ECO:0000256" key="1">
    <source>
        <dbReference type="ARBA" id="ARBA00008805"/>
    </source>
</evidence>
<comment type="similarity">
    <text evidence="1">Belongs to the pyridoxine kinase family.</text>
</comment>
<evidence type="ECO:0000256" key="4">
    <source>
        <dbReference type="ARBA" id="ARBA00022741"/>
    </source>
</evidence>
<dbReference type="EMBL" id="FO082048">
    <property type="protein sequence ID" value="CCE84768.1"/>
    <property type="molecule type" value="Genomic_DNA"/>
</dbReference>
<protein>
    <recommendedName>
        <fullName evidence="2">pyridoxal kinase</fullName>
        <ecNumber evidence="2">2.7.1.35</ecNumber>
    </recommendedName>
</protein>
<keyword evidence="10" id="KW-1185">Reference proteome</keyword>
<dbReference type="OrthoDB" id="2104723at2759"/>
<dbReference type="InParanoid" id="G8Y838"/>
<evidence type="ECO:0000313" key="8">
    <source>
        <dbReference type="EMBL" id="CCE83737.1"/>
    </source>
</evidence>
<accession>G8Y838</accession>
<dbReference type="InterPro" id="IPR029056">
    <property type="entry name" value="Ribokinase-like"/>
</dbReference>
<dbReference type="EC" id="2.7.1.35" evidence="2"/>
<evidence type="ECO:0000256" key="6">
    <source>
        <dbReference type="ARBA" id="ARBA00022840"/>
    </source>
</evidence>
<dbReference type="GO" id="GO:0005524">
    <property type="term" value="F:ATP binding"/>
    <property type="evidence" value="ECO:0007669"/>
    <property type="project" value="UniProtKB-KW"/>
</dbReference>
<dbReference type="EMBL" id="FO082049">
    <property type="protein sequence ID" value="CCE83737.1"/>
    <property type="molecule type" value="Genomic_DNA"/>
</dbReference>
<dbReference type="Pfam" id="PF08543">
    <property type="entry name" value="Phos_pyr_kin"/>
    <property type="match status" value="1"/>
</dbReference>
<evidence type="ECO:0000256" key="2">
    <source>
        <dbReference type="ARBA" id="ARBA00012104"/>
    </source>
</evidence>
<dbReference type="CDD" id="cd01173">
    <property type="entry name" value="pyridoxal_pyridoxamine_kinase"/>
    <property type="match status" value="1"/>
</dbReference>
<dbReference type="Proteomes" id="UP000005222">
    <property type="component" value="Chromosome L"/>
</dbReference>
<dbReference type="HOGENOM" id="CLU_046496_1_0_1"/>
<dbReference type="STRING" id="559304.G8Y838"/>
<dbReference type="FunCoup" id="G8Y838">
    <property type="interactions" value="489"/>
</dbReference>
<dbReference type="PANTHER" id="PTHR10534">
    <property type="entry name" value="PYRIDOXAL KINASE"/>
    <property type="match status" value="1"/>
</dbReference>
<dbReference type="GO" id="GO:0008478">
    <property type="term" value="F:pyridoxal kinase activity"/>
    <property type="evidence" value="ECO:0007669"/>
    <property type="project" value="UniProtKB-EC"/>
</dbReference>
<dbReference type="Gene3D" id="3.40.1190.20">
    <property type="match status" value="1"/>
</dbReference>